<gene>
    <name evidence="3" type="ORF">AVDCRST_MAG89-1750</name>
</gene>
<feature type="non-terminal residue" evidence="3">
    <location>
        <position position="814"/>
    </location>
</feature>
<feature type="chain" id="PRO_5026826371" evidence="2">
    <location>
        <begin position="25"/>
        <end position="814"/>
    </location>
</feature>
<evidence type="ECO:0000313" key="3">
    <source>
        <dbReference type="EMBL" id="CAA9323140.1"/>
    </source>
</evidence>
<dbReference type="InterPro" id="IPR011659">
    <property type="entry name" value="WD40"/>
</dbReference>
<evidence type="ECO:0000256" key="1">
    <source>
        <dbReference type="ARBA" id="ARBA00009820"/>
    </source>
</evidence>
<organism evidence="3">
    <name type="scientific">uncultured Gemmatimonadota bacterium</name>
    <dbReference type="NCBI Taxonomy" id="203437"/>
    <lineage>
        <taxon>Bacteria</taxon>
        <taxon>Pseudomonadati</taxon>
        <taxon>Gemmatimonadota</taxon>
        <taxon>environmental samples</taxon>
    </lineage>
</organism>
<dbReference type="Gene3D" id="2.120.10.30">
    <property type="entry name" value="TolB, C-terminal domain"/>
    <property type="match status" value="3"/>
</dbReference>
<name>A0A6J4L3I1_9BACT</name>
<dbReference type="Pfam" id="PF07676">
    <property type="entry name" value="PD40"/>
    <property type="match status" value="4"/>
</dbReference>
<dbReference type="SUPFAM" id="SSF69304">
    <property type="entry name" value="Tricorn protease N-terminal domain"/>
    <property type="match status" value="1"/>
</dbReference>
<proteinExistence type="inferred from homology"/>
<comment type="similarity">
    <text evidence="1">Belongs to the TolB family.</text>
</comment>
<keyword evidence="2" id="KW-0732">Signal</keyword>
<dbReference type="InterPro" id="IPR011042">
    <property type="entry name" value="6-blade_b-propeller_TolB-like"/>
</dbReference>
<evidence type="ECO:0000256" key="2">
    <source>
        <dbReference type="SAM" id="SignalP"/>
    </source>
</evidence>
<feature type="signal peptide" evidence="2">
    <location>
        <begin position="1"/>
        <end position="24"/>
    </location>
</feature>
<reference evidence="3" key="1">
    <citation type="submission" date="2020-02" db="EMBL/GenBank/DDBJ databases">
        <authorList>
            <person name="Meier V. D."/>
        </authorList>
    </citation>
    <scope>NUCLEOTIDE SEQUENCE</scope>
    <source>
        <strain evidence="3">AVDCRST_MAG89</strain>
    </source>
</reference>
<accession>A0A6J4L3I1</accession>
<dbReference type="EMBL" id="CADCTV010000375">
    <property type="protein sequence ID" value="CAA9323140.1"/>
    <property type="molecule type" value="Genomic_DNA"/>
</dbReference>
<dbReference type="PANTHER" id="PTHR36842:SF1">
    <property type="entry name" value="PROTEIN TOLB"/>
    <property type="match status" value="1"/>
</dbReference>
<dbReference type="PANTHER" id="PTHR36842">
    <property type="entry name" value="PROTEIN TOLB HOMOLOG"/>
    <property type="match status" value="1"/>
</dbReference>
<sequence>MSAVTRFRAAAALLALCAGTTALASAPAQAQYFGRNKVQYRTFDFRILRTTHFDIYYYPEEEQAARDVGRMNERWYARLSRILEYEFEDRQPFVLYASHPHFQQTSTLSGDIGEGTGGVTEAFKQRIILPMAHSYEETDHVVGHELVHAFQYDITGAGRAGGGLEQAAQRFQVPGWFVEGMAEYLSVGPVDPHTAMWLRDAALTGRIPTLEQLTYDPSFFPYRWGQAFWAYVGGRWGDAAIGQILKQVGQGVPFPEAFQRILNVPLEDIVDDWGTSIRRTYLPLLANRREAREEARPLITLKTEGGRINLAPSLSPDGTKVAFLSELEFLDVELYIANAESGEIIRRLVRGTAFDPHFGSLRYINSAGTWSPDSRMFAFSALRGGRDVLVIMNAVRGGRLQEFEIPNVDEIANPTWSPDGTTIVVSGLSGGVTDLYAVNARTGAARRLTNDRFADMQPSFSPDGRTVAFATDRGETDFDQLSYGRYRIGLMDFATGEIRTLQRADGGKNINPQWTSDGRGLYVISDREGINNIYRIEVATGALTQVTNLFTGVSGITDLSPAISSASRADRLVFAAYERGGFNIYSITNPTELAGTAPEPVQVAAAGIPGVPLPALLPPVPRPEDAPYNRVLLSINEYQFGLPDAANVASWTVRPYSPRLSLDYLGQPQIGASANTGGGFNRGGLYGGITGIFSDVLGRHTVFGTVQAQGQIEEIGFSTLYLNQASRWTWGVSAQRVPYVYGGRAQGFRSETEFVQQEVRYRYFDTRLAGLTQYPISQVQRLEFSGGVRRFASDVLVRELVTDVTTGAQVYDER</sequence>
<dbReference type="AlphaFoldDB" id="A0A6J4L3I1"/>
<protein>
    <submittedName>
        <fullName evidence="3">TolB protein, periplasmic protein involved in the tonb-independent uptake of group A colicins</fullName>
    </submittedName>
</protein>